<proteinExistence type="predicted"/>
<dbReference type="Pfam" id="PF10000">
    <property type="entry name" value="ACT_3"/>
    <property type="match status" value="1"/>
</dbReference>
<dbReference type="InterPro" id="IPR018717">
    <property type="entry name" value="DUF2241"/>
</dbReference>
<gene>
    <name evidence="2" type="ORF">LTR36_010779</name>
</gene>
<organism evidence="2 3">
    <name type="scientific">Oleoguttula mirabilis</name>
    <dbReference type="NCBI Taxonomy" id="1507867"/>
    <lineage>
        <taxon>Eukaryota</taxon>
        <taxon>Fungi</taxon>
        <taxon>Dikarya</taxon>
        <taxon>Ascomycota</taxon>
        <taxon>Pezizomycotina</taxon>
        <taxon>Dothideomycetes</taxon>
        <taxon>Dothideomycetidae</taxon>
        <taxon>Mycosphaerellales</taxon>
        <taxon>Teratosphaeriaceae</taxon>
        <taxon>Oleoguttula</taxon>
    </lineage>
</organism>
<accession>A0AAV9JR37</accession>
<evidence type="ECO:0000313" key="3">
    <source>
        <dbReference type="Proteomes" id="UP001324427"/>
    </source>
</evidence>
<dbReference type="GO" id="GO:0006520">
    <property type="term" value="P:amino acid metabolic process"/>
    <property type="evidence" value="ECO:0007669"/>
    <property type="project" value="UniProtKB-ARBA"/>
</dbReference>
<dbReference type="PANTHER" id="PTHR39199">
    <property type="entry name" value="BLR5128 PROTEIN"/>
    <property type="match status" value="1"/>
</dbReference>
<dbReference type="Proteomes" id="UP001324427">
    <property type="component" value="Unassembled WGS sequence"/>
</dbReference>
<dbReference type="AlphaFoldDB" id="A0AAV9JR37"/>
<reference evidence="2 3" key="1">
    <citation type="submission" date="2021-11" db="EMBL/GenBank/DDBJ databases">
        <title>Black yeast isolated from Biological Soil Crust.</title>
        <authorList>
            <person name="Kurbessoian T."/>
        </authorList>
    </citation>
    <scope>NUCLEOTIDE SEQUENCE [LARGE SCALE GENOMIC DNA]</scope>
    <source>
        <strain evidence="2 3">CCFEE 5522</strain>
    </source>
</reference>
<comment type="caution">
    <text evidence="2">The sequence shown here is derived from an EMBL/GenBank/DDBJ whole genome shotgun (WGS) entry which is preliminary data.</text>
</comment>
<feature type="domain" description="DUF2241" evidence="1">
    <location>
        <begin position="5"/>
        <end position="75"/>
    </location>
</feature>
<keyword evidence="3" id="KW-1185">Reference proteome</keyword>
<dbReference type="Gene3D" id="3.30.2130.10">
    <property type="entry name" value="VC0802-like"/>
    <property type="match status" value="1"/>
</dbReference>
<dbReference type="PANTHER" id="PTHR39199:SF1">
    <property type="entry name" value="BLR5128 PROTEIN"/>
    <property type="match status" value="1"/>
</dbReference>
<dbReference type="InterPro" id="IPR045865">
    <property type="entry name" value="ACT-like_dom_sf"/>
</dbReference>
<name>A0AAV9JR37_9PEZI</name>
<sequence length="136" mass="14878">MAAPGGLELAKLIKSMRPTLQDGTFIFATVASDSKLLEQAIPKADMLFKESEGWTIIVTQAIADDLGIDFIFPCRKVTLDVHSSLEAVGFLAAITSRLADKLRIGVSGYYHDHLFVPLGKEDLVVEELKQMAAEQE</sequence>
<protein>
    <recommendedName>
        <fullName evidence="1">DUF2241 domain-containing protein</fullName>
    </recommendedName>
</protein>
<dbReference type="GO" id="GO:0046394">
    <property type="term" value="P:carboxylic acid biosynthetic process"/>
    <property type="evidence" value="ECO:0007669"/>
    <property type="project" value="UniProtKB-ARBA"/>
</dbReference>
<dbReference type="SUPFAM" id="SSF55021">
    <property type="entry name" value="ACT-like"/>
    <property type="match status" value="2"/>
</dbReference>
<evidence type="ECO:0000313" key="2">
    <source>
        <dbReference type="EMBL" id="KAK4548059.1"/>
    </source>
</evidence>
<dbReference type="EMBL" id="JAVFHQ010000009">
    <property type="protein sequence ID" value="KAK4548059.1"/>
    <property type="molecule type" value="Genomic_DNA"/>
</dbReference>
<evidence type="ECO:0000259" key="1">
    <source>
        <dbReference type="Pfam" id="PF10000"/>
    </source>
</evidence>